<dbReference type="Proteomes" id="UP001418796">
    <property type="component" value="Unassembled WGS sequence"/>
</dbReference>
<evidence type="ECO:0000313" key="1">
    <source>
        <dbReference type="EMBL" id="MEN0643043.1"/>
    </source>
</evidence>
<protein>
    <submittedName>
        <fullName evidence="1">Uncharacterized protein</fullName>
    </submittedName>
</protein>
<organism evidence="1 2">
    <name type="scientific">Alkalicoccobacillus gibsonii</name>
    <dbReference type="NCBI Taxonomy" id="79881"/>
    <lineage>
        <taxon>Bacteria</taxon>
        <taxon>Bacillati</taxon>
        <taxon>Bacillota</taxon>
        <taxon>Bacilli</taxon>
        <taxon>Bacillales</taxon>
        <taxon>Bacillaceae</taxon>
        <taxon>Alkalicoccobacillus</taxon>
    </lineage>
</organism>
<keyword evidence="2" id="KW-1185">Reference proteome</keyword>
<sequence length="86" mass="10120">MKYNVEAYSFILIIHQGIIKKHSVPPHLHNSLKNIVSHCRESVDATLYRKMVHTADIHRDVCQFRKVTKQNVVFLDKFAQEFTVKK</sequence>
<accession>A0ABU9VGK6</accession>
<evidence type="ECO:0000313" key="2">
    <source>
        <dbReference type="Proteomes" id="UP001418796"/>
    </source>
</evidence>
<name>A0ABU9VGK6_9BACI</name>
<reference evidence="1 2" key="1">
    <citation type="submission" date="2024-03" db="EMBL/GenBank/DDBJ databases">
        <title>Bacilli Hybrid Assemblies.</title>
        <authorList>
            <person name="Kovac J."/>
        </authorList>
    </citation>
    <scope>NUCLEOTIDE SEQUENCE [LARGE SCALE GENOMIC DNA]</scope>
    <source>
        <strain evidence="1 2">FSL R7-0666</strain>
    </source>
</reference>
<dbReference type="EMBL" id="JBCITK010000001">
    <property type="protein sequence ID" value="MEN0643043.1"/>
    <property type="molecule type" value="Genomic_DNA"/>
</dbReference>
<dbReference type="RefSeq" id="WP_203086392.1">
    <property type="nucleotide sequence ID" value="NZ_JAEUZA010000001.1"/>
</dbReference>
<comment type="caution">
    <text evidence="1">The sequence shown here is derived from an EMBL/GenBank/DDBJ whole genome shotgun (WGS) entry which is preliminary data.</text>
</comment>
<proteinExistence type="predicted"/>
<gene>
    <name evidence="1" type="ORF">MKY91_07780</name>
</gene>